<gene>
    <name evidence="7" type="ORF">CLO192961_LOCUS132606</name>
</gene>
<keyword evidence="1" id="KW-0479">Metal-binding</keyword>
<evidence type="ECO:0000256" key="4">
    <source>
        <dbReference type="ARBA" id="ARBA00023163"/>
    </source>
</evidence>
<organism evidence="7 8">
    <name type="scientific">Bionectria ochroleuca</name>
    <name type="common">Gliocladium roseum</name>
    <dbReference type="NCBI Taxonomy" id="29856"/>
    <lineage>
        <taxon>Eukaryota</taxon>
        <taxon>Fungi</taxon>
        <taxon>Dikarya</taxon>
        <taxon>Ascomycota</taxon>
        <taxon>Pezizomycotina</taxon>
        <taxon>Sordariomycetes</taxon>
        <taxon>Hypocreomycetidae</taxon>
        <taxon>Hypocreales</taxon>
        <taxon>Bionectriaceae</taxon>
        <taxon>Clonostachys</taxon>
    </lineage>
</organism>
<evidence type="ECO:0000256" key="3">
    <source>
        <dbReference type="ARBA" id="ARBA00023015"/>
    </source>
</evidence>
<dbReference type="EMBL" id="CABFNS010000715">
    <property type="protein sequence ID" value="VUC24055.1"/>
    <property type="molecule type" value="Genomic_DNA"/>
</dbReference>
<keyword evidence="8" id="KW-1185">Reference proteome</keyword>
<dbReference type="PANTHER" id="PTHR47660:SF3">
    <property type="entry name" value="FINGER DOMAIN PROTEIN, PUTATIVE (AFU_ORTHOLOGUE AFUA_4G03310)-RELATED"/>
    <property type="match status" value="1"/>
</dbReference>
<evidence type="ECO:0000256" key="5">
    <source>
        <dbReference type="ARBA" id="ARBA00023242"/>
    </source>
</evidence>
<feature type="region of interest" description="Disordered" evidence="6">
    <location>
        <begin position="58"/>
        <end position="86"/>
    </location>
</feature>
<evidence type="ECO:0000256" key="6">
    <source>
        <dbReference type="SAM" id="MobiDB-lite"/>
    </source>
</evidence>
<keyword evidence="4" id="KW-0804">Transcription</keyword>
<evidence type="ECO:0008006" key="9">
    <source>
        <dbReference type="Google" id="ProtNLM"/>
    </source>
</evidence>
<keyword evidence="2" id="KW-0862">Zinc</keyword>
<comment type="caution">
    <text evidence="7">The sequence shown here is derived from an EMBL/GenBank/DDBJ whole genome shotgun (WGS) entry which is preliminary data.</text>
</comment>
<dbReference type="Proteomes" id="UP000766486">
    <property type="component" value="Unassembled WGS sequence"/>
</dbReference>
<evidence type="ECO:0000313" key="7">
    <source>
        <dbReference type="EMBL" id="VUC24055.1"/>
    </source>
</evidence>
<keyword evidence="5" id="KW-0539">Nucleus</keyword>
<keyword evidence="3" id="KW-0805">Transcription regulation</keyword>
<evidence type="ECO:0000313" key="8">
    <source>
        <dbReference type="Proteomes" id="UP000766486"/>
    </source>
</evidence>
<proteinExistence type="predicted"/>
<dbReference type="PANTHER" id="PTHR47660">
    <property type="entry name" value="TRANSCRIPTION FACTOR WITH C2H2 AND ZN(2)-CYS(6) DNA BINDING DOMAIN (EUROFUNG)-RELATED-RELATED"/>
    <property type="match status" value="1"/>
</dbReference>
<protein>
    <recommendedName>
        <fullName evidence="9">Transcription factor domain-containing protein</fullName>
    </recommendedName>
</protein>
<evidence type="ECO:0000256" key="2">
    <source>
        <dbReference type="ARBA" id="ARBA00022833"/>
    </source>
</evidence>
<evidence type="ECO:0000256" key="1">
    <source>
        <dbReference type="ARBA" id="ARBA00022723"/>
    </source>
</evidence>
<accession>A0ABY6TZC9</accession>
<name>A0ABY6TZC9_BIOOC</name>
<sequence>MLHTVERNTKKALYLGEKLARNVALDIRNAANSEAEADGSSLLQPSDVDHDGVVYPSTPTQPFSKTVPSQGTRPIDTEATSSNNNQSLIGFSLEDNLFEPDWSYVPNLSSGMIDEYTGEYDALQGNELQPTNATMSLPGQSIYSDSSIPMALEYRSPSSLFQKRDFPKTELGLASDVALHILRSYPYMIATQGSVPPFIHPQYESLDEGNTARPSPLYASLNLVKMLLHDRRVNKSLTWGLIRIEQERLLNEHPSFSRWELLQALQSLVVYMLLRIIEGRHEYTNFDSQLLISMNALCRHLTNTYGKLISPEEIAGREMPWKDWVFNESRRRTASTVFVITRILHAQVSPLSENMPEYSHSPAPSPMKLWQAENETDWAVDYTEYQYQNAVHGMLKISDLVQLKERAGKQNDRWYAYADSLGLLVTLAADLIC</sequence>
<reference evidence="7 8" key="1">
    <citation type="submission" date="2019-06" db="EMBL/GenBank/DDBJ databases">
        <authorList>
            <person name="Broberg M."/>
        </authorList>
    </citation>
    <scope>NUCLEOTIDE SEQUENCE [LARGE SCALE GENOMIC DNA]</scope>
</reference>